<dbReference type="InterPro" id="IPR017930">
    <property type="entry name" value="Myb_dom"/>
</dbReference>
<dbReference type="InterPro" id="IPR009057">
    <property type="entry name" value="Homeodomain-like_sf"/>
</dbReference>
<evidence type="ECO:0008006" key="5">
    <source>
        <dbReference type="Google" id="ProtNLM"/>
    </source>
</evidence>
<dbReference type="OrthoDB" id="304122at2759"/>
<dbReference type="PROSITE" id="PS50090">
    <property type="entry name" value="MYB_LIKE"/>
    <property type="match status" value="2"/>
</dbReference>
<keyword evidence="4" id="KW-1185">Reference proteome</keyword>
<feature type="domain" description="Myb-like" evidence="1">
    <location>
        <begin position="60"/>
        <end position="110"/>
    </location>
</feature>
<feature type="domain" description="HTH myb-type" evidence="2">
    <location>
        <begin position="1"/>
        <end position="63"/>
    </location>
</feature>
<sequence length="215" mass="25859">MENLQGYRKTWKVEEDEILNEIVNHYNAKNWKAIADNVSQKINKNRTSKQCRERWNNFLKFDSNRCKWTDAQIKLLFEVQFSIGNKWSKISSFFPDKSKNSIKNFYYSTIRRNIRRFNDRKIEEEQIKGPVDEIIKIPEIREILLSHKSCTKSFFIKRKLSADSLEEMRRLNNSLFTLAFNDTENSNEWDTFEPFGMNDFSNEPEVFIDQTILWD</sequence>
<dbReference type="CDD" id="cd00167">
    <property type="entry name" value="SANT"/>
    <property type="match status" value="2"/>
</dbReference>
<dbReference type="GO" id="GO:0000981">
    <property type="term" value="F:DNA-binding transcription factor activity, RNA polymerase II-specific"/>
    <property type="evidence" value="ECO:0007669"/>
    <property type="project" value="TreeGrafter"/>
</dbReference>
<evidence type="ECO:0000259" key="2">
    <source>
        <dbReference type="PROSITE" id="PS51294"/>
    </source>
</evidence>
<dbReference type="Proteomes" id="UP000187209">
    <property type="component" value="Unassembled WGS sequence"/>
</dbReference>
<dbReference type="AlphaFoldDB" id="A0A1R2BLV5"/>
<dbReference type="InterPro" id="IPR050560">
    <property type="entry name" value="MYB_TF"/>
</dbReference>
<evidence type="ECO:0000313" key="3">
    <source>
        <dbReference type="EMBL" id="OMJ77731.1"/>
    </source>
</evidence>
<accession>A0A1R2BLV5</accession>
<protein>
    <recommendedName>
        <fullName evidence="5">Myb-like DNA-binding domain containing protein</fullName>
    </recommendedName>
</protein>
<dbReference type="Pfam" id="PF13921">
    <property type="entry name" value="Myb_DNA-bind_6"/>
    <property type="match status" value="1"/>
</dbReference>
<dbReference type="GO" id="GO:0005634">
    <property type="term" value="C:nucleus"/>
    <property type="evidence" value="ECO:0007669"/>
    <property type="project" value="TreeGrafter"/>
</dbReference>
<dbReference type="SUPFAM" id="SSF46689">
    <property type="entry name" value="Homeodomain-like"/>
    <property type="match status" value="1"/>
</dbReference>
<evidence type="ECO:0000259" key="1">
    <source>
        <dbReference type="PROSITE" id="PS50090"/>
    </source>
</evidence>
<reference evidence="3 4" key="1">
    <citation type="submission" date="2016-11" db="EMBL/GenBank/DDBJ databases">
        <title>The macronuclear genome of Stentor coeruleus: a giant cell with tiny introns.</title>
        <authorList>
            <person name="Slabodnick M."/>
            <person name="Ruby J.G."/>
            <person name="Reiff S.B."/>
            <person name="Swart E.C."/>
            <person name="Gosai S."/>
            <person name="Prabakaran S."/>
            <person name="Witkowska E."/>
            <person name="Larue G.E."/>
            <person name="Fisher S."/>
            <person name="Freeman R.M."/>
            <person name="Gunawardena J."/>
            <person name="Chu W."/>
            <person name="Stover N.A."/>
            <person name="Gregory B.D."/>
            <person name="Nowacki M."/>
            <person name="Derisi J."/>
            <person name="Roy S.W."/>
            <person name="Marshall W.F."/>
            <person name="Sood P."/>
        </authorList>
    </citation>
    <scope>NUCLEOTIDE SEQUENCE [LARGE SCALE GENOMIC DNA]</scope>
    <source>
        <strain evidence="3">WM001</strain>
    </source>
</reference>
<dbReference type="Gene3D" id="1.10.10.60">
    <property type="entry name" value="Homeodomain-like"/>
    <property type="match status" value="2"/>
</dbReference>
<feature type="domain" description="Myb-like" evidence="1">
    <location>
        <begin position="8"/>
        <end position="59"/>
    </location>
</feature>
<dbReference type="PANTHER" id="PTHR45614:SF25">
    <property type="entry name" value="MYB PROTEIN"/>
    <property type="match status" value="1"/>
</dbReference>
<dbReference type="GO" id="GO:0000978">
    <property type="term" value="F:RNA polymerase II cis-regulatory region sequence-specific DNA binding"/>
    <property type="evidence" value="ECO:0007669"/>
    <property type="project" value="TreeGrafter"/>
</dbReference>
<gene>
    <name evidence="3" type="ORF">SteCoe_22598</name>
</gene>
<dbReference type="InterPro" id="IPR001005">
    <property type="entry name" value="SANT/Myb"/>
</dbReference>
<feature type="domain" description="HTH myb-type" evidence="2">
    <location>
        <begin position="64"/>
        <end position="114"/>
    </location>
</feature>
<comment type="caution">
    <text evidence="3">The sequence shown here is derived from an EMBL/GenBank/DDBJ whole genome shotgun (WGS) entry which is preliminary data.</text>
</comment>
<organism evidence="3 4">
    <name type="scientific">Stentor coeruleus</name>
    <dbReference type="NCBI Taxonomy" id="5963"/>
    <lineage>
        <taxon>Eukaryota</taxon>
        <taxon>Sar</taxon>
        <taxon>Alveolata</taxon>
        <taxon>Ciliophora</taxon>
        <taxon>Postciliodesmatophora</taxon>
        <taxon>Heterotrichea</taxon>
        <taxon>Heterotrichida</taxon>
        <taxon>Stentoridae</taxon>
        <taxon>Stentor</taxon>
    </lineage>
</organism>
<dbReference type="PANTHER" id="PTHR45614">
    <property type="entry name" value="MYB PROTEIN-RELATED"/>
    <property type="match status" value="1"/>
</dbReference>
<dbReference type="EMBL" id="MPUH01000559">
    <property type="protein sequence ID" value="OMJ77731.1"/>
    <property type="molecule type" value="Genomic_DNA"/>
</dbReference>
<dbReference type="SMART" id="SM00717">
    <property type="entry name" value="SANT"/>
    <property type="match status" value="2"/>
</dbReference>
<evidence type="ECO:0000313" key="4">
    <source>
        <dbReference type="Proteomes" id="UP000187209"/>
    </source>
</evidence>
<name>A0A1R2BLV5_9CILI</name>
<proteinExistence type="predicted"/>
<dbReference type="PROSITE" id="PS51294">
    <property type="entry name" value="HTH_MYB"/>
    <property type="match status" value="2"/>
</dbReference>